<reference evidence="1" key="1">
    <citation type="submission" date="2022-04" db="EMBL/GenBank/DDBJ databases">
        <title>Genome of the entomopathogenic fungus Entomophthora muscae.</title>
        <authorList>
            <person name="Elya C."/>
            <person name="Lovett B.R."/>
            <person name="Lee E."/>
            <person name="Macias A.M."/>
            <person name="Hajek A.E."/>
            <person name="De Bivort B.L."/>
            <person name="Kasson M.T."/>
            <person name="De Fine Licht H.H."/>
            <person name="Stajich J.E."/>
        </authorList>
    </citation>
    <scope>NUCLEOTIDE SEQUENCE</scope>
    <source>
        <strain evidence="1">Berkeley</strain>
    </source>
</reference>
<organism evidence="1 2">
    <name type="scientific">Entomophthora muscae</name>
    <dbReference type="NCBI Taxonomy" id="34485"/>
    <lineage>
        <taxon>Eukaryota</taxon>
        <taxon>Fungi</taxon>
        <taxon>Fungi incertae sedis</taxon>
        <taxon>Zoopagomycota</taxon>
        <taxon>Entomophthoromycotina</taxon>
        <taxon>Entomophthoromycetes</taxon>
        <taxon>Entomophthorales</taxon>
        <taxon>Entomophthoraceae</taxon>
        <taxon>Entomophthora</taxon>
    </lineage>
</organism>
<name>A0ACC2TBZ3_9FUNG</name>
<sequence length="85" mass="9386">MFGRFGAAGGSYQAFPSYKKQKVSAGDFGIRCSGVSEQRTTLCFHGKIEYVLNSPNKGIFPGSNDLTNDEVDNHFHQNNRANQNL</sequence>
<proteinExistence type="predicted"/>
<dbReference type="Proteomes" id="UP001165960">
    <property type="component" value="Unassembled WGS sequence"/>
</dbReference>
<dbReference type="EMBL" id="QTSX02003109">
    <property type="protein sequence ID" value="KAJ9071777.1"/>
    <property type="molecule type" value="Genomic_DNA"/>
</dbReference>
<accession>A0ACC2TBZ3</accession>
<protein>
    <submittedName>
        <fullName evidence="1">Uncharacterized protein</fullName>
    </submittedName>
</protein>
<evidence type="ECO:0000313" key="2">
    <source>
        <dbReference type="Proteomes" id="UP001165960"/>
    </source>
</evidence>
<keyword evidence="2" id="KW-1185">Reference proteome</keyword>
<evidence type="ECO:0000313" key="1">
    <source>
        <dbReference type="EMBL" id="KAJ9071777.1"/>
    </source>
</evidence>
<gene>
    <name evidence="1" type="ORF">DSO57_1033682</name>
</gene>
<comment type="caution">
    <text evidence="1">The sequence shown here is derived from an EMBL/GenBank/DDBJ whole genome shotgun (WGS) entry which is preliminary data.</text>
</comment>